<dbReference type="Proteomes" id="UP001153954">
    <property type="component" value="Unassembled WGS sequence"/>
</dbReference>
<dbReference type="InterPro" id="IPR038441">
    <property type="entry name" value="THAP_Znf_sf"/>
</dbReference>
<dbReference type="InterPro" id="IPR006612">
    <property type="entry name" value="THAP_Znf"/>
</dbReference>
<dbReference type="GO" id="GO:0043565">
    <property type="term" value="F:sequence-specific DNA binding"/>
    <property type="evidence" value="ECO:0007669"/>
    <property type="project" value="InterPro"/>
</dbReference>
<evidence type="ECO:0000256" key="1">
    <source>
        <dbReference type="ARBA" id="ARBA00022723"/>
    </source>
</evidence>
<dbReference type="SMART" id="SM00692">
    <property type="entry name" value="DM3"/>
    <property type="match status" value="1"/>
</dbReference>
<keyword evidence="4 5" id="KW-0238">DNA-binding</keyword>
<dbReference type="PANTHER" id="PTHR46600">
    <property type="entry name" value="THAP DOMAIN-CONTAINING"/>
    <property type="match status" value="1"/>
</dbReference>
<evidence type="ECO:0000259" key="7">
    <source>
        <dbReference type="PROSITE" id="PS50950"/>
    </source>
</evidence>
<keyword evidence="1" id="KW-0479">Metal-binding</keyword>
<dbReference type="EMBL" id="CAKOGL010000003">
    <property type="protein sequence ID" value="CAH2084991.1"/>
    <property type="molecule type" value="Genomic_DNA"/>
</dbReference>
<name>A0AAU9TD21_EUPED</name>
<gene>
    <name evidence="8" type="ORF">EEDITHA_LOCUS1511</name>
</gene>
<evidence type="ECO:0000313" key="8">
    <source>
        <dbReference type="EMBL" id="CAH2084991.1"/>
    </source>
</evidence>
<evidence type="ECO:0000256" key="2">
    <source>
        <dbReference type="ARBA" id="ARBA00022771"/>
    </source>
</evidence>
<keyword evidence="6" id="KW-0175">Coiled coil</keyword>
<dbReference type="PROSITE" id="PS50950">
    <property type="entry name" value="ZF_THAP"/>
    <property type="match status" value="1"/>
</dbReference>
<keyword evidence="9" id="KW-1185">Reference proteome</keyword>
<dbReference type="PANTHER" id="PTHR46600:SF11">
    <property type="entry name" value="THAP DOMAIN-CONTAINING PROTEIN 10"/>
    <property type="match status" value="1"/>
</dbReference>
<evidence type="ECO:0000256" key="3">
    <source>
        <dbReference type="ARBA" id="ARBA00022833"/>
    </source>
</evidence>
<keyword evidence="2 5" id="KW-0863">Zinc-finger</keyword>
<feature type="domain" description="THAP-type" evidence="7">
    <location>
        <begin position="1"/>
        <end position="86"/>
    </location>
</feature>
<feature type="coiled-coil region" evidence="6">
    <location>
        <begin position="174"/>
        <end position="201"/>
    </location>
</feature>
<comment type="caution">
    <text evidence="8">The sequence shown here is derived from an EMBL/GenBank/DDBJ whole genome shotgun (WGS) entry which is preliminary data.</text>
</comment>
<dbReference type="AlphaFoldDB" id="A0AAU9TD21"/>
<protein>
    <recommendedName>
        <fullName evidence="7">THAP-type domain-containing protein</fullName>
    </recommendedName>
</protein>
<dbReference type="Pfam" id="PF05485">
    <property type="entry name" value="THAP"/>
    <property type="match status" value="1"/>
</dbReference>
<evidence type="ECO:0000313" key="9">
    <source>
        <dbReference type="Proteomes" id="UP001153954"/>
    </source>
</evidence>
<evidence type="ECO:0000256" key="6">
    <source>
        <dbReference type="SAM" id="Coils"/>
    </source>
</evidence>
<keyword evidence="3" id="KW-0862">Zinc</keyword>
<dbReference type="InterPro" id="IPR026516">
    <property type="entry name" value="THAP1/10"/>
</dbReference>
<evidence type="ECO:0000256" key="5">
    <source>
        <dbReference type="PROSITE-ProRule" id="PRU00309"/>
    </source>
</evidence>
<organism evidence="8 9">
    <name type="scientific">Euphydryas editha</name>
    <name type="common">Edith's checkerspot</name>
    <dbReference type="NCBI Taxonomy" id="104508"/>
    <lineage>
        <taxon>Eukaryota</taxon>
        <taxon>Metazoa</taxon>
        <taxon>Ecdysozoa</taxon>
        <taxon>Arthropoda</taxon>
        <taxon>Hexapoda</taxon>
        <taxon>Insecta</taxon>
        <taxon>Pterygota</taxon>
        <taxon>Neoptera</taxon>
        <taxon>Endopterygota</taxon>
        <taxon>Lepidoptera</taxon>
        <taxon>Glossata</taxon>
        <taxon>Ditrysia</taxon>
        <taxon>Papilionoidea</taxon>
        <taxon>Nymphalidae</taxon>
        <taxon>Nymphalinae</taxon>
        <taxon>Euphydryas</taxon>
    </lineage>
</organism>
<dbReference type="SMART" id="SM00980">
    <property type="entry name" value="THAP"/>
    <property type="match status" value="1"/>
</dbReference>
<accession>A0AAU9TD21</accession>
<evidence type="ECO:0000256" key="4">
    <source>
        <dbReference type="ARBA" id="ARBA00023125"/>
    </source>
</evidence>
<dbReference type="GO" id="GO:0008270">
    <property type="term" value="F:zinc ion binding"/>
    <property type="evidence" value="ECO:0007669"/>
    <property type="project" value="UniProtKB-KW"/>
</dbReference>
<dbReference type="SUPFAM" id="SSF57716">
    <property type="entry name" value="Glucocorticoid receptor-like (DNA-binding domain)"/>
    <property type="match status" value="1"/>
</dbReference>
<reference evidence="8" key="1">
    <citation type="submission" date="2022-03" db="EMBL/GenBank/DDBJ databases">
        <authorList>
            <person name="Tunstrom K."/>
        </authorList>
    </citation>
    <scope>NUCLEOTIDE SEQUENCE</scope>
</reference>
<sequence length="203" mass="23298">MPQCVFKNCKNNHRNVKVSDGITFFRFPNDPFRFAEWVSIVAKERGEEFYSPCKNSTICSIHFDKLDITGNTQRRRLIKSAIPKLQIYDHTKVQSAISSKLTDDLTNQARSPISVTLMDATATLDVPPADPVPFESPDASISELISLDDTPRIDYLKQKLTRYRKVIISKSRKIHNLQKLNKRLLKKNASLKKIIKILKKKIN</sequence>
<dbReference type="Gene3D" id="6.20.210.20">
    <property type="entry name" value="THAP domain"/>
    <property type="match status" value="1"/>
</dbReference>
<proteinExistence type="predicted"/>